<dbReference type="SMART" id="SM00760">
    <property type="entry name" value="Bac_DnaA_C"/>
    <property type="match status" value="1"/>
</dbReference>
<feature type="domain" description="Transposase IS200-like" evidence="2">
    <location>
        <begin position="9"/>
        <end position="123"/>
    </location>
</feature>
<reference evidence="4" key="1">
    <citation type="submission" date="2005-10" db="EMBL/GenBank/DDBJ databases">
        <title>Complete sequence of Pelobacter carbinolicus DSM 2380.</title>
        <authorList>
            <person name="Copeland A."/>
            <person name="Lucas S."/>
            <person name="Lapidus A."/>
            <person name="Barry K."/>
            <person name="Detter J.C."/>
            <person name="Glavina T."/>
            <person name="Hammon N."/>
            <person name="Israni S."/>
            <person name="Pitluck S."/>
            <person name="Chertkov O."/>
            <person name="Schmutz J."/>
            <person name="Larimer F."/>
            <person name="Land M."/>
            <person name="Kyrpides N."/>
            <person name="Ivanova N."/>
            <person name="Richardson P."/>
        </authorList>
    </citation>
    <scope>NUCLEOTIDE SEQUENCE [LARGE SCALE GENOMIC DNA]</scope>
    <source>
        <strain evidence="4">DSM 2380 / NBRC 103641 / GraBd1</strain>
    </source>
</reference>
<dbReference type="GO" id="GO:0006275">
    <property type="term" value="P:regulation of DNA replication"/>
    <property type="evidence" value="ECO:0007669"/>
    <property type="project" value="InterPro"/>
</dbReference>
<evidence type="ECO:0000313" key="4">
    <source>
        <dbReference type="Proteomes" id="UP000002534"/>
    </source>
</evidence>
<dbReference type="InterPro" id="IPR036515">
    <property type="entry name" value="Transposase_17_sf"/>
</dbReference>
<evidence type="ECO:0000313" key="3">
    <source>
        <dbReference type="EMBL" id="ABA89881.1"/>
    </source>
</evidence>
<dbReference type="PANTHER" id="PTHR34322">
    <property type="entry name" value="TRANSPOSASE, Y1_TNP DOMAIN-CONTAINING"/>
    <property type="match status" value="1"/>
</dbReference>
<dbReference type="eggNOG" id="COG1943">
    <property type="taxonomic scope" value="Bacteria"/>
</dbReference>
<gene>
    <name evidence="3" type="ordered locus">Pcar_2643</name>
</gene>
<dbReference type="STRING" id="338963.Pcar_2643"/>
<organism evidence="3 4">
    <name type="scientific">Syntrophotalea carbinolica (strain DSM 2380 / NBRC 103641 / GraBd1)</name>
    <name type="common">Pelobacter carbinolicus</name>
    <dbReference type="NCBI Taxonomy" id="338963"/>
    <lineage>
        <taxon>Bacteria</taxon>
        <taxon>Pseudomonadati</taxon>
        <taxon>Thermodesulfobacteriota</taxon>
        <taxon>Desulfuromonadia</taxon>
        <taxon>Desulfuromonadales</taxon>
        <taxon>Syntrophotaleaceae</taxon>
        <taxon>Syntrophotalea</taxon>
    </lineage>
</organism>
<keyword evidence="4" id="KW-1185">Reference proteome</keyword>
<sequence>MPRQARIDAPGALHHIICRGMERQAIFRDDVDRGDFVSRLSTILLETSTPCFAWALIPNHFHLLLQTGKAPIAHVMRRLLTGYSVKFNRRHHRHGHLFQNRYKSILCQEEPYLLELVRYLHLNPLRAGLVSTLEELAEFPFCGHGCLLGRRASSWQAVDQVLERFGKRVTVARKQYLSFIAAGIEQGRRFDLIGGDLVRSAGGWQKLASLRKEEPQLKSDERILGDSEFVESVLRNADEKLERCRRWDIDLKELVQIVADKLEVGSEDIRSGDKRPKRVAARSILCFWAVKELGCSTMEIAGLLGITQSAVSRSVQRGQKLAREKGWRLAEWVNA</sequence>
<dbReference type="SMART" id="SM01321">
    <property type="entry name" value="Y1_Tnp"/>
    <property type="match status" value="1"/>
</dbReference>
<dbReference type="Gene3D" id="3.30.70.1290">
    <property type="entry name" value="Transposase IS200-like"/>
    <property type="match status" value="1"/>
</dbReference>
<dbReference type="Proteomes" id="UP000002534">
    <property type="component" value="Chromosome"/>
</dbReference>
<dbReference type="SUPFAM" id="SSF48295">
    <property type="entry name" value="TrpR-like"/>
    <property type="match status" value="1"/>
</dbReference>
<dbReference type="AlphaFoldDB" id="Q3A176"/>
<dbReference type="InterPro" id="IPR010921">
    <property type="entry name" value="Trp_repressor/repl_initiator"/>
</dbReference>
<dbReference type="GO" id="GO:0006270">
    <property type="term" value="P:DNA replication initiation"/>
    <property type="evidence" value="ECO:0007669"/>
    <property type="project" value="InterPro"/>
</dbReference>
<dbReference type="GO" id="GO:0004803">
    <property type="term" value="F:transposase activity"/>
    <property type="evidence" value="ECO:0007669"/>
    <property type="project" value="InterPro"/>
</dbReference>
<dbReference type="GO" id="GO:0006313">
    <property type="term" value="P:DNA transposition"/>
    <property type="evidence" value="ECO:0007669"/>
    <property type="project" value="InterPro"/>
</dbReference>
<dbReference type="GO" id="GO:0005524">
    <property type="term" value="F:ATP binding"/>
    <property type="evidence" value="ECO:0007669"/>
    <property type="project" value="InterPro"/>
</dbReference>
<dbReference type="Gene3D" id="1.10.1750.10">
    <property type="match status" value="1"/>
</dbReference>
<dbReference type="InterPro" id="IPR013159">
    <property type="entry name" value="DnaA_C"/>
</dbReference>
<dbReference type="KEGG" id="pca:Pcar_2643"/>
<evidence type="ECO:0000259" key="2">
    <source>
        <dbReference type="SMART" id="SM01321"/>
    </source>
</evidence>
<accession>Q3A176</accession>
<dbReference type="OrthoDB" id="9800147at2"/>
<reference evidence="3 4" key="2">
    <citation type="journal article" date="2012" name="BMC Genomics">
        <title>The genome of Pelobacter carbinolicus reveals surprising metabolic capabilities and physiological features.</title>
        <authorList>
            <person name="Aklujkar M."/>
            <person name="Haveman S.A."/>
            <person name="Didonato R.Jr."/>
            <person name="Chertkov O."/>
            <person name="Han C.S."/>
            <person name="Land M.L."/>
            <person name="Brown P."/>
            <person name="Lovley D.R."/>
        </authorList>
    </citation>
    <scope>NUCLEOTIDE SEQUENCE [LARGE SCALE GENOMIC DNA]</scope>
    <source>
        <strain evidence="4">DSM 2380 / NBRC 103641 / GraBd1</strain>
    </source>
</reference>
<protein>
    <submittedName>
        <fullName evidence="3">Transposase of ISPca5, Y1_Tnp domain-containing</fullName>
    </submittedName>
</protein>
<feature type="domain" description="Chromosomal replication initiator DnaA C-terminal" evidence="1">
    <location>
        <begin position="250"/>
        <end position="318"/>
    </location>
</feature>
<dbReference type="SUPFAM" id="SSF143422">
    <property type="entry name" value="Transposase IS200-like"/>
    <property type="match status" value="1"/>
</dbReference>
<evidence type="ECO:0000259" key="1">
    <source>
        <dbReference type="SMART" id="SM00760"/>
    </source>
</evidence>
<dbReference type="Pfam" id="PF01797">
    <property type="entry name" value="Y1_Tnp"/>
    <property type="match status" value="1"/>
</dbReference>
<proteinExistence type="predicted"/>
<dbReference type="EMBL" id="CP000142">
    <property type="protein sequence ID" value="ABA89881.1"/>
    <property type="molecule type" value="Genomic_DNA"/>
</dbReference>
<dbReference type="HOGENOM" id="CLU_068226_0_1_7"/>
<dbReference type="RefSeq" id="WP_011342420.1">
    <property type="nucleotide sequence ID" value="NC_007498.2"/>
</dbReference>
<dbReference type="GO" id="GO:0043565">
    <property type="term" value="F:sequence-specific DNA binding"/>
    <property type="evidence" value="ECO:0007669"/>
    <property type="project" value="InterPro"/>
</dbReference>
<dbReference type="InterPro" id="IPR002686">
    <property type="entry name" value="Transposase_17"/>
</dbReference>
<name>Q3A176_SYNC1</name>
<dbReference type="PANTHER" id="PTHR34322:SF2">
    <property type="entry name" value="TRANSPOSASE IS200-LIKE DOMAIN-CONTAINING PROTEIN"/>
    <property type="match status" value="1"/>
</dbReference>